<dbReference type="PANTHER" id="PTHR43047:SF72">
    <property type="entry name" value="OSMOSENSING HISTIDINE PROTEIN KINASE SLN1"/>
    <property type="match status" value="1"/>
</dbReference>
<dbReference type="GO" id="GO:0005524">
    <property type="term" value="F:ATP binding"/>
    <property type="evidence" value="ECO:0007669"/>
    <property type="project" value="UniProtKB-KW"/>
</dbReference>
<evidence type="ECO:0000256" key="10">
    <source>
        <dbReference type="ARBA" id="ARBA00022840"/>
    </source>
</evidence>
<evidence type="ECO:0000313" key="21">
    <source>
        <dbReference type="EMBL" id="ABZ96542.1"/>
    </source>
</evidence>
<dbReference type="KEGG" id="lbi:LEPBI_I0400"/>
<evidence type="ECO:0000256" key="13">
    <source>
        <dbReference type="ARBA" id="ARBA00023136"/>
    </source>
</evidence>
<evidence type="ECO:0000256" key="2">
    <source>
        <dbReference type="ARBA" id="ARBA00004651"/>
    </source>
</evidence>
<dbReference type="PRINTS" id="PR00344">
    <property type="entry name" value="BCTRLSENSOR"/>
</dbReference>
<dbReference type="PROSITE" id="PS50109">
    <property type="entry name" value="HIS_KIN"/>
    <property type="match status" value="1"/>
</dbReference>
<evidence type="ECO:0000259" key="20">
    <source>
        <dbReference type="PROSITE" id="PS50839"/>
    </source>
</evidence>
<reference evidence="21 22" key="1">
    <citation type="journal article" date="2008" name="PLoS ONE">
        <title>Genome sequence of the saprophyte Leptospira biflexa provides insights into the evolution of Leptospira and the pathogenesis of leptospirosis.</title>
        <authorList>
            <person name="Picardeau M."/>
            <person name="Bulach D.M."/>
            <person name="Bouchier C."/>
            <person name="Zuerner R.L."/>
            <person name="Zidane N."/>
            <person name="Wilson P.J."/>
            <person name="Creno S."/>
            <person name="Kuczek E.S."/>
            <person name="Bommezzadri S."/>
            <person name="Davis J.C."/>
            <person name="McGrath A."/>
            <person name="Johnson M.J."/>
            <person name="Boursaux-Eude C."/>
            <person name="Seemann T."/>
            <person name="Rouy Z."/>
            <person name="Coppel R.L."/>
            <person name="Rood J.I."/>
            <person name="Lajus A."/>
            <person name="Davies J.K."/>
            <person name="Medigue C."/>
            <person name="Adler B."/>
        </authorList>
    </citation>
    <scope>NUCLEOTIDE SEQUENCE [LARGE SCALE GENOMIC DNA]</scope>
    <source>
        <strain evidence="22">Patoc 1 / ATCC 23582 / Paris</strain>
    </source>
</reference>
<comment type="catalytic activity">
    <reaction evidence="1">
        <text>ATP + protein L-histidine = ADP + protein N-phospho-L-histidine.</text>
        <dbReference type="EC" id="2.7.13.3"/>
    </reaction>
</comment>
<keyword evidence="11 17" id="KW-1133">Transmembrane helix</keyword>
<dbReference type="EMBL" id="CP000786">
    <property type="protein sequence ID" value="ABZ96542.1"/>
    <property type="molecule type" value="Genomic_DNA"/>
</dbReference>
<protein>
    <recommendedName>
        <fullName evidence="15">Sensory/regulatory protein RpfC</fullName>
        <ecNumber evidence="3">2.7.13.3</ecNumber>
    </recommendedName>
</protein>
<dbReference type="EC" id="2.7.13.3" evidence="3"/>
<dbReference type="STRING" id="456481.LEPBI_I0400"/>
<dbReference type="InterPro" id="IPR007895">
    <property type="entry name" value="MASE1"/>
</dbReference>
<dbReference type="InterPro" id="IPR003661">
    <property type="entry name" value="HisK_dim/P_dom"/>
</dbReference>
<dbReference type="Gene3D" id="1.10.287.130">
    <property type="match status" value="1"/>
</dbReference>
<dbReference type="Pfam" id="PF00512">
    <property type="entry name" value="HisKA"/>
    <property type="match status" value="1"/>
</dbReference>
<dbReference type="InterPro" id="IPR042240">
    <property type="entry name" value="CHASE_sf"/>
</dbReference>
<dbReference type="Proteomes" id="UP000001847">
    <property type="component" value="Chromosome I"/>
</dbReference>
<feature type="domain" description="Response regulatory" evidence="19">
    <location>
        <begin position="790"/>
        <end position="913"/>
    </location>
</feature>
<dbReference type="Gene3D" id="3.30.565.10">
    <property type="entry name" value="Histidine kinase-like ATPase, C-terminal domain"/>
    <property type="match status" value="1"/>
</dbReference>
<dbReference type="SMART" id="SM00387">
    <property type="entry name" value="HATPase_c"/>
    <property type="match status" value="1"/>
</dbReference>
<evidence type="ECO:0000259" key="18">
    <source>
        <dbReference type="PROSITE" id="PS50109"/>
    </source>
</evidence>
<feature type="transmembrane region" description="Helical" evidence="17">
    <location>
        <begin position="498"/>
        <end position="518"/>
    </location>
</feature>
<accession>B0SJJ0</accession>
<keyword evidence="13 17" id="KW-0472">Membrane</keyword>
<comment type="subunit">
    <text evidence="14">At low DSF concentrations, interacts with RpfF.</text>
</comment>
<keyword evidence="7 17" id="KW-0812">Transmembrane</keyword>
<proteinExistence type="predicted"/>
<feature type="transmembrane region" description="Helical" evidence="17">
    <location>
        <begin position="135"/>
        <end position="160"/>
    </location>
</feature>
<dbReference type="InterPro" id="IPR036890">
    <property type="entry name" value="HATPase_C_sf"/>
</dbReference>
<keyword evidence="5 16" id="KW-0597">Phosphoprotein</keyword>
<feature type="transmembrane region" description="Helical" evidence="17">
    <location>
        <begin position="53"/>
        <end position="76"/>
    </location>
</feature>
<keyword evidence="4" id="KW-1003">Cell membrane</keyword>
<dbReference type="GO" id="GO:0000155">
    <property type="term" value="F:phosphorelay sensor kinase activity"/>
    <property type="evidence" value="ECO:0007669"/>
    <property type="project" value="InterPro"/>
</dbReference>
<evidence type="ECO:0000256" key="16">
    <source>
        <dbReference type="PROSITE-ProRule" id="PRU00169"/>
    </source>
</evidence>
<dbReference type="Pfam" id="PF05231">
    <property type="entry name" value="MASE1"/>
    <property type="match status" value="1"/>
</dbReference>
<dbReference type="InterPro" id="IPR036097">
    <property type="entry name" value="HisK_dim/P_sf"/>
</dbReference>
<dbReference type="AlphaFoldDB" id="B0SJJ0"/>
<dbReference type="SMART" id="SM01079">
    <property type="entry name" value="CHASE"/>
    <property type="match status" value="1"/>
</dbReference>
<dbReference type="HOGENOM" id="CLU_000445_114_62_12"/>
<evidence type="ECO:0000256" key="15">
    <source>
        <dbReference type="ARBA" id="ARBA00068150"/>
    </source>
</evidence>
<dbReference type="InterPro" id="IPR001789">
    <property type="entry name" value="Sig_transdc_resp-reg_receiver"/>
</dbReference>
<evidence type="ECO:0000256" key="6">
    <source>
        <dbReference type="ARBA" id="ARBA00022679"/>
    </source>
</evidence>
<dbReference type="SMART" id="SM00388">
    <property type="entry name" value="HisKA"/>
    <property type="match status" value="1"/>
</dbReference>
<gene>
    <name evidence="21" type="ordered locus">LEPBI_I0400</name>
</gene>
<keyword evidence="8" id="KW-0547">Nucleotide-binding</keyword>
<dbReference type="SUPFAM" id="SSF47384">
    <property type="entry name" value="Homodimeric domain of signal transducing histidine kinase"/>
    <property type="match status" value="1"/>
</dbReference>
<dbReference type="InterPro" id="IPR006189">
    <property type="entry name" value="CHASE_dom"/>
</dbReference>
<keyword evidence="12" id="KW-0902">Two-component regulatory system</keyword>
<dbReference type="InterPro" id="IPR011006">
    <property type="entry name" value="CheY-like_superfamily"/>
</dbReference>
<evidence type="ECO:0000256" key="5">
    <source>
        <dbReference type="ARBA" id="ARBA00022553"/>
    </source>
</evidence>
<feature type="domain" description="CHASE" evidence="20">
    <location>
        <begin position="267"/>
        <end position="425"/>
    </location>
</feature>
<evidence type="ECO:0000256" key="9">
    <source>
        <dbReference type="ARBA" id="ARBA00022777"/>
    </source>
</evidence>
<dbReference type="Gene3D" id="3.40.50.2300">
    <property type="match status" value="1"/>
</dbReference>
<keyword evidence="9" id="KW-0418">Kinase</keyword>
<dbReference type="SUPFAM" id="SSF52172">
    <property type="entry name" value="CheY-like"/>
    <property type="match status" value="1"/>
</dbReference>
<feature type="domain" description="Histidine kinase" evidence="18">
    <location>
        <begin position="548"/>
        <end position="767"/>
    </location>
</feature>
<keyword evidence="10" id="KW-0067">ATP-binding</keyword>
<dbReference type="SUPFAM" id="SSF55874">
    <property type="entry name" value="ATPase domain of HSP90 chaperone/DNA topoisomerase II/histidine kinase"/>
    <property type="match status" value="1"/>
</dbReference>
<dbReference type="Gene3D" id="3.30.450.350">
    <property type="entry name" value="CHASE domain"/>
    <property type="match status" value="1"/>
</dbReference>
<dbReference type="PANTHER" id="PTHR43047">
    <property type="entry name" value="TWO-COMPONENT HISTIDINE PROTEIN KINASE"/>
    <property type="match status" value="1"/>
</dbReference>
<evidence type="ECO:0000313" key="22">
    <source>
        <dbReference type="Proteomes" id="UP000001847"/>
    </source>
</evidence>
<evidence type="ECO:0000256" key="7">
    <source>
        <dbReference type="ARBA" id="ARBA00022692"/>
    </source>
</evidence>
<dbReference type="CDD" id="cd17546">
    <property type="entry name" value="REC_hyHK_CKI1_RcsC-like"/>
    <property type="match status" value="1"/>
</dbReference>
<dbReference type="CDD" id="cd00082">
    <property type="entry name" value="HisKA"/>
    <property type="match status" value="1"/>
</dbReference>
<dbReference type="InterPro" id="IPR004358">
    <property type="entry name" value="Sig_transdc_His_kin-like_C"/>
</dbReference>
<evidence type="ECO:0000256" key="11">
    <source>
        <dbReference type="ARBA" id="ARBA00022989"/>
    </source>
</evidence>
<feature type="transmembrane region" description="Helical" evidence="17">
    <location>
        <begin position="172"/>
        <end position="191"/>
    </location>
</feature>
<name>B0SJJ0_LEPBP</name>
<dbReference type="SMART" id="SM00448">
    <property type="entry name" value="REC"/>
    <property type="match status" value="1"/>
</dbReference>
<keyword evidence="22" id="KW-1185">Reference proteome</keyword>
<dbReference type="Pfam" id="PF02518">
    <property type="entry name" value="HATPase_c"/>
    <property type="match status" value="1"/>
</dbReference>
<dbReference type="Pfam" id="PF03924">
    <property type="entry name" value="CHASE"/>
    <property type="match status" value="1"/>
</dbReference>
<feature type="modified residue" description="4-aspartylphosphate" evidence="16">
    <location>
        <position position="845"/>
    </location>
</feature>
<dbReference type="CDD" id="cd16922">
    <property type="entry name" value="HATPase_EvgS-ArcB-TorS-like"/>
    <property type="match status" value="1"/>
</dbReference>
<sequence length="921" mass="104796">MSMHSLDDRMNYFFRKIGAFLFVLVVYCISGKLSLYLSSIDGYSTPVWPPAGIALGFVLIFGNRIWFALFLAAYFTNTHFSDPTFSLYKSIINNPQNLFISFGNSISALFGGYLLKRFSDSKLNIFSVKDLLSFFVLAGPAAAIVSSIIGSFSLLVFGIIYRDFLFQTWFTWWLGDSIGIIIFTPIIILTYKWFLKEETGMRLILFASATVGTFALTITIFFVTRNWEKEFIQYRIKSDGQIISSEIENRIFENLRVVKSLGSFLSLQNNLSKKEFESYAKSILDETESVTALSWNLNIPHSKRSLYEAKLKNDYPNSIGIHTSEESDIKVSPTKDQYIFIRFIYPLIENQSAIGYDVFSNPVRRNALTKAIETNNLEITGKVKLIQNDSDNTGFLVFYPIKTKDGEIGFATAIIKISTIIKKSLIGSDQNNLCVQILEGDSLHSDEVYNRNCIASQERIFSEFSHIHQTKIGSHLFTFKIVATQDYFEKNLTNASRFILIISSFLTGLLGILMLIILGKEKSIQEIVEKRTFELEKANRVKSEFLANMSHEIRTPMNGVLGMLTLLEETNVDIEQKDYLDNAKKSVLSLLTIINDILDVSKLENHKLEILPTDTNVYKLCRDIQLLFQSDVIDKNLKLNLDFTIEDTNLHILVDENRLRQVLNNLISNALKFTPSGIITLAVKLDPSRNFIEFCVHDTGIGISEENIKRLFDRFVQLEDARTKRFEGAGLGLYISKQLVNLMGGEIKVESILNIGSTFKFTIPFHQVAIPEQSIKRIESQETFNLKNINVLVAEDNLLNQKFVRKVLEKEKVNVTIASNGKETIQLLDASLSEGTIKYDLILMDIQMPELDGLETTIRIRKRKDDYQNIPIIALTANNMDSQIQEYLENGMDDCVKKPIILSELLNSIYKIFSKSNNIKP</sequence>
<dbReference type="GO" id="GO:0005886">
    <property type="term" value="C:plasma membrane"/>
    <property type="evidence" value="ECO:0007669"/>
    <property type="project" value="UniProtKB-SubCell"/>
</dbReference>
<evidence type="ECO:0000256" key="17">
    <source>
        <dbReference type="SAM" id="Phobius"/>
    </source>
</evidence>
<feature type="transmembrane region" description="Helical" evidence="17">
    <location>
        <begin position="12"/>
        <end position="33"/>
    </location>
</feature>
<dbReference type="InterPro" id="IPR005467">
    <property type="entry name" value="His_kinase_dom"/>
</dbReference>
<evidence type="ECO:0000256" key="14">
    <source>
        <dbReference type="ARBA" id="ARBA00064003"/>
    </source>
</evidence>
<evidence type="ECO:0000256" key="4">
    <source>
        <dbReference type="ARBA" id="ARBA00022475"/>
    </source>
</evidence>
<evidence type="ECO:0000256" key="12">
    <source>
        <dbReference type="ARBA" id="ARBA00023012"/>
    </source>
</evidence>
<dbReference type="InterPro" id="IPR003594">
    <property type="entry name" value="HATPase_dom"/>
</dbReference>
<evidence type="ECO:0000259" key="19">
    <source>
        <dbReference type="PROSITE" id="PS50110"/>
    </source>
</evidence>
<feature type="transmembrane region" description="Helical" evidence="17">
    <location>
        <begin position="203"/>
        <end position="223"/>
    </location>
</feature>
<dbReference type="FunFam" id="3.30.565.10:FF:000010">
    <property type="entry name" value="Sensor histidine kinase RcsC"/>
    <property type="match status" value="1"/>
</dbReference>
<feature type="transmembrane region" description="Helical" evidence="17">
    <location>
        <begin position="97"/>
        <end position="115"/>
    </location>
</feature>
<dbReference type="FunFam" id="1.10.287.130:FF:000002">
    <property type="entry name" value="Two-component osmosensing histidine kinase"/>
    <property type="match status" value="1"/>
</dbReference>
<dbReference type="Pfam" id="PF00072">
    <property type="entry name" value="Response_reg"/>
    <property type="match status" value="1"/>
</dbReference>
<dbReference type="PROSITE" id="PS50839">
    <property type="entry name" value="CHASE"/>
    <property type="match status" value="1"/>
</dbReference>
<keyword evidence="6" id="KW-0808">Transferase</keyword>
<dbReference type="GO" id="GO:0009927">
    <property type="term" value="F:histidine phosphotransfer kinase activity"/>
    <property type="evidence" value="ECO:0007669"/>
    <property type="project" value="TreeGrafter"/>
</dbReference>
<dbReference type="PROSITE" id="PS50110">
    <property type="entry name" value="RESPONSE_REGULATORY"/>
    <property type="match status" value="1"/>
</dbReference>
<comment type="subcellular location">
    <subcellularLocation>
        <location evidence="2">Cell membrane</location>
        <topology evidence="2">Multi-pass membrane protein</topology>
    </subcellularLocation>
</comment>
<evidence type="ECO:0000256" key="8">
    <source>
        <dbReference type="ARBA" id="ARBA00022741"/>
    </source>
</evidence>
<organism evidence="21 22">
    <name type="scientific">Leptospira biflexa serovar Patoc (strain Patoc 1 / ATCC 23582 / Paris)</name>
    <dbReference type="NCBI Taxonomy" id="456481"/>
    <lineage>
        <taxon>Bacteria</taxon>
        <taxon>Pseudomonadati</taxon>
        <taxon>Spirochaetota</taxon>
        <taxon>Spirochaetia</taxon>
        <taxon>Leptospirales</taxon>
        <taxon>Leptospiraceae</taxon>
        <taxon>Leptospira</taxon>
    </lineage>
</organism>
<evidence type="ECO:0000256" key="1">
    <source>
        <dbReference type="ARBA" id="ARBA00000085"/>
    </source>
</evidence>
<evidence type="ECO:0000256" key="3">
    <source>
        <dbReference type="ARBA" id="ARBA00012438"/>
    </source>
</evidence>